<evidence type="ECO:0000313" key="3">
    <source>
        <dbReference type="Proteomes" id="UP001189624"/>
    </source>
</evidence>
<feature type="region of interest" description="Disordered" evidence="1">
    <location>
        <begin position="45"/>
        <end position="67"/>
    </location>
</feature>
<keyword evidence="3" id="KW-1185">Reference proteome</keyword>
<reference evidence="2" key="1">
    <citation type="submission" date="2023-10" db="EMBL/GenBank/DDBJ databases">
        <authorList>
            <person name="Domelevo Entfellner J.-B."/>
        </authorList>
    </citation>
    <scope>NUCLEOTIDE SEQUENCE</scope>
</reference>
<dbReference type="Proteomes" id="UP001189624">
    <property type="component" value="Chromosome 10"/>
</dbReference>
<evidence type="ECO:0000256" key="1">
    <source>
        <dbReference type="SAM" id="MobiDB-lite"/>
    </source>
</evidence>
<proteinExistence type="predicted"/>
<gene>
    <name evidence="2" type="ORF">AYBTSS11_LOCUS28679</name>
</gene>
<protein>
    <submittedName>
        <fullName evidence="2">Uncharacterized protein</fullName>
    </submittedName>
</protein>
<dbReference type="EMBL" id="OY731407">
    <property type="protein sequence ID" value="CAJ1976541.1"/>
    <property type="molecule type" value="Genomic_DNA"/>
</dbReference>
<sequence length="105" mass="12759">MEKEARRAERRRVQRKRMARLIRCRLGYWHWWVPPSICLPQFMSRPPSSSSPWTTASGTPPRVDDHNRNRITSLFNFNRPWIKTLKRSNTVNKLYKKYLQTYKPK</sequence>
<evidence type="ECO:0000313" key="2">
    <source>
        <dbReference type="EMBL" id="CAJ1976541.1"/>
    </source>
</evidence>
<organism evidence="2 3">
    <name type="scientific">Sphenostylis stenocarpa</name>
    <dbReference type="NCBI Taxonomy" id="92480"/>
    <lineage>
        <taxon>Eukaryota</taxon>
        <taxon>Viridiplantae</taxon>
        <taxon>Streptophyta</taxon>
        <taxon>Embryophyta</taxon>
        <taxon>Tracheophyta</taxon>
        <taxon>Spermatophyta</taxon>
        <taxon>Magnoliopsida</taxon>
        <taxon>eudicotyledons</taxon>
        <taxon>Gunneridae</taxon>
        <taxon>Pentapetalae</taxon>
        <taxon>rosids</taxon>
        <taxon>fabids</taxon>
        <taxon>Fabales</taxon>
        <taxon>Fabaceae</taxon>
        <taxon>Papilionoideae</taxon>
        <taxon>50 kb inversion clade</taxon>
        <taxon>NPAAA clade</taxon>
        <taxon>indigoferoid/millettioid clade</taxon>
        <taxon>Phaseoleae</taxon>
        <taxon>Sphenostylis</taxon>
    </lineage>
</organism>
<accession>A0AA86W178</accession>
<dbReference type="AlphaFoldDB" id="A0AA86W178"/>
<feature type="compositionally biased region" description="Low complexity" evidence="1">
    <location>
        <begin position="45"/>
        <end position="61"/>
    </location>
</feature>
<dbReference type="Gramene" id="rna-AYBTSS11_LOCUS28679">
    <property type="protein sequence ID" value="CAJ1976541.1"/>
    <property type="gene ID" value="gene-AYBTSS11_LOCUS28679"/>
</dbReference>
<name>A0AA86W178_9FABA</name>